<dbReference type="STRING" id="765257.A0A0C9ZGL1"/>
<dbReference type="HOGENOM" id="CLU_025274_1_1_1"/>
<reference evidence="3" key="2">
    <citation type="submission" date="2015-01" db="EMBL/GenBank/DDBJ databases">
        <title>Evolutionary Origins and Diversification of the Mycorrhizal Mutualists.</title>
        <authorList>
            <consortium name="DOE Joint Genome Institute"/>
            <consortium name="Mycorrhizal Genomics Consortium"/>
            <person name="Kohler A."/>
            <person name="Kuo A."/>
            <person name="Nagy L.G."/>
            <person name="Floudas D."/>
            <person name="Copeland A."/>
            <person name="Barry K.W."/>
            <person name="Cichocki N."/>
            <person name="Veneault-Fourrey C."/>
            <person name="LaButti K."/>
            <person name="Lindquist E.A."/>
            <person name="Lipzen A."/>
            <person name="Lundell T."/>
            <person name="Morin E."/>
            <person name="Murat C."/>
            <person name="Riley R."/>
            <person name="Ohm R."/>
            <person name="Sun H."/>
            <person name="Tunlid A."/>
            <person name="Henrissat B."/>
            <person name="Grigoriev I.V."/>
            <person name="Hibbett D.S."/>
            <person name="Martin F."/>
        </authorList>
    </citation>
    <scope>NUCLEOTIDE SEQUENCE [LARGE SCALE GENOMIC DNA]</scope>
    <source>
        <strain evidence="3">441</strain>
    </source>
</reference>
<dbReference type="OrthoDB" id="2624167at2759"/>
<keyword evidence="1" id="KW-1133">Transmembrane helix</keyword>
<feature type="transmembrane region" description="Helical" evidence="1">
    <location>
        <begin position="189"/>
        <end position="210"/>
    </location>
</feature>
<gene>
    <name evidence="2" type="ORF">PISMIDRAFT_353423</name>
</gene>
<keyword evidence="1" id="KW-0472">Membrane</keyword>
<evidence type="ECO:0000256" key="1">
    <source>
        <dbReference type="SAM" id="Phobius"/>
    </source>
</evidence>
<feature type="transmembrane region" description="Helical" evidence="1">
    <location>
        <begin position="291"/>
        <end position="309"/>
    </location>
</feature>
<feature type="transmembrane region" description="Helical" evidence="1">
    <location>
        <begin position="216"/>
        <end position="239"/>
    </location>
</feature>
<accession>A0A0C9ZGL1</accession>
<proteinExistence type="predicted"/>
<feature type="transmembrane region" description="Helical" evidence="1">
    <location>
        <begin position="315"/>
        <end position="334"/>
    </location>
</feature>
<keyword evidence="3" id="KW-1185">Reference proteome</keyword>
<evidence type="ECO:0000313" key="2">
    <source>
        <dbReference type="EMBL" id="KIK25144.1"/>
    </source>
</evidence>
<name>A0A0C9ZGL1_9AGAM</name>
<keyword evidence="1" id="KW-0812">Transmembrane</keyword>
<dbReference type="AlphaFoldDB" id="A0A0C9ZGL1"/>
<organism evidence="2 3">
    <name type="scientific">Pisolithus microcarpus 441</name>
    <dbReference type="NCBI Taxonomy" id="765257"/>
    <lineage>
        <taxon>Eukaryota</taxon>
        <taxon>Fungi</taxon>
        <taxon>Dikarya</taxon>
        <taxon>Basidiomycota</taxon>
        <taxon>Agaricomycotina</taxon>
        <taxon>Agaricomycetes</taxon>
        <taxon>Agaricomycetidae</taxon>
        <taxon>Boletales</taxon>
        <taxon>Sclerodermatineae</taxon>
        <taxon>Pisolithaceae</taxon>
        <taxon>Pisolithus</taxon>
    </lineage>
</organism>
<evidence type="ECO:0000313" key="3">
    <source>
        <dbReference type="Proteomes" id="UP000054018"/>
    </source>
</evidence>
<sequence>MQFPCAIMNITLEAVPAQASSLIAHASPFANSSFILQSTSVAGLLGGDEATSTVALLQVSDKRRWLGWYNSPGSYVMGRRFRRLAHSATLAVVSGPDSDLESGTKMVHIDPSLLFVHDGWSKGPVFKGAYSGSFIHETGPLASLLAKKSSILKDTAINGRESQPVSVTIASLKQVPGLRERMTFNHRPPLVAIVPILASLATCVTCGLYREWYAFSMIFLGIFARGSVCVFIGSGELVFDHPKPAEGSPSGDGILGNDRELALLKGEERVVNAVTRGRMFFRFRSKHACRMAEWCSILLIAQAIAQLILIPQSQLFGQLMFLISLAVSWSYNVWLSSVDKEDVRNEIFSKVLGEPNLVKLTFPNRVSAVVFLLLALNYDCRSPGNLKRLEKIMDTLLPTDAEVWEIWKESVLKKLSGQELRFEDSHHSNLSDSDSKLLKIFLKDTETAYTAFNNHRAEIIPQEETTNSSGSPLQP</sequence>
<dbReference type="EMBL" id="KN833710">
    <property type="protein sequence ID" value="KIK25144.1"/>
    <property type="molecule type" value="Genomic_DNA"/>
</dbReference>
<reference evidence="2 3" key="1">
    <citation type="submission" date="2014-04" db="EMBL/GenBank/DDBJ databases">
        <authorList>
            <consortium name="DOE Joint Genome Institute"/>
            <person name="Kuo A."/>
            <person name="Kohler A."/>
            <person name="Costa M.D."/>
            <person name="Nagy L.G."/>
            <person name="Floudas D."/>
            <person name="Copeland A."/>
            <person name="Barry K.W."/>
            <person name="Cichocki N."/>
            <person name="Veneault-Fourrey C."/>
            <person name="LaButti K."/>
            <person name="Lindquist E.A."/>
            <person name="Lipzen A."/>
            <person name="Lundell T."/>
            <person name="Morin E."/>
            <person name="Murat C."/>
            <person name="Sun H."/>
            <person name="Tunlid A."/>
            <person name="Henrissat B."/>
            <person name="Grigoriev I.V."/>
            <person name="Hibbett D.S."/>
            <person name="Martin F."/>
            <person name="Nordberg H.P."/>
            <person name="Cantor M.N."/>
            <person name="Hua S.X."/>
        </authorList>
    </citation>
    <scope>NUCLEOTIDE SEQUENCE [LARGE SCALE GENOMIC DNA]</scope>
    <source>
        <strain evidence="2 3">441</strain>
    </source>
</reference>
<dbReference type="Proteomes" id="UP000054018">
    <property type="component" value="Unassembled WGS sequence"/>
</dbReference>
<protein>
    <submittedName>
        <fullName evidence="2">Uncharacterized protein</fullName>
    </submittedName>
</protein>